<dbReference type="Proteomes" id="UP001497383">
    <property type="component" value="Chromosome 4"/>
</dbReference>
<feature type="compositionally biased region" description="Polar residues" evidence="4">
    <location>
        <begin position="429"/>
        <end position="438"/>
    </location>
</feature>
<comment type="subcellular location">
    <subcellularLocation>
        <location evidence="1">Nucleus</location>
    </subcellularLocation>
</comment>
<feature type="compositionally biased region" description="Polar residues" evidence="4">
    <location>
        <begin position="763"/>
        <end position="777"/>
    </location>
</feature>
<feature type="compositionally biased region" description="Low complexity" evidence="4">
    <location>
        <begin position="743"/>
        <end position="761"/>
    </location>
</feature>
<feature type="compositionally biased region" description="Polar residues" evidence="4">
    <location>
        <begin position="815"/>
        <end position="824"/>
    </location>
</feature>
<accession>A0ABP0ZLI5</accession>
<gene>
    <name evidence="6" type="ORF">LODBEIA_P32360</name>
</gene>
<evidence type="ECO:0000256" key="2">
    <source>
        <dbReference type="ARBA" id="ARBA00022448"/>
    </source>
</evidence>
<keyword evidence="3" id="KW-0539">Nucleus</keyword>
<feature type="compositionally biased region" description="Gly residues" evidence="4">
    <location>
        <begin position="542"/>
        <end position="551"/>
    </location>
</feature>
<dbReference type="InterPro" id="IPR015943">
    <property type="entry name" value="WD40/YVTN_repeat-like_dom_sf"/>
</dbReference>
<feature type="compositionally biased region" description="Basic and acidic residues" evidence="4">
    <location>
        <begin position="866"/>
        <end position="875"/>
    </location>
</feature>
<evidence type="ECO:0000256" key="4">
    <source>
        <dbReference type="SAM" id="MobiDB-lite"/>
    </source>
</evidence>
<feature type="compositionally biased region" description="Polar residues" evidence="4">
    <location>
        <begin position="684"/>
        <end position="695"/>
    </location>
</feature>
<evidence type="ECO:0000256" key="1">
    <source>
        <dbReference type="ARBA" id="ARBA00004123"/>
    </source>
</evidence>
<evidence type="ECO:0000313" key="6">
    <source>
        <dbReference type="EMBL" id="CAK9439012.1"/>
    </source>
</evidence>
<dbReference type="SUPFAM" id="SSF117289">
    <property type="entry name" value="Nucleoporin domain"/>
    <property type="match status" value="1"/>
</dbReference>
<protein>
    <recommendedName>
        <fullName evidence="5">Nucleoporin Nup159/Nup146 N-terminal domain-containing protein</fullName>
    </recommendedName>
</protein>
<feature type="region of interest" description="Disordered" evidence="4">
    <location>
        <begin position="542"/>
        <end position="876"/>
    </location>
</feature>
<evidence type="ECO:0000259" key="5">
    <source>
        <dbReference type="Pfam" id="PF16755"/>
    </source>
</evidence>
<feature type="compositionally biased region" description="Polar residues" evidence="4">
    <location>
        <begin position="655"/>
        <end position="671"/>
    </location>
</feature>
<feature type="compositionally biased region" description="Polar residues" evidence="4">
    <location>
        <begin position="579"/>
        <end position="592"/>
    </location>
</feature>
<feature type="compositionally biased region" description="Basic and acidic residues" evidence="4">
    <location>
        <begin position="805"/>
        <end position="814"/>
    </location>
</feature>
<evidence type="ECO:0000256" key="3">
    <source>
        <dbReference type="ARBA" id="ARBA00023242"/>
    </source>
</evidence>
<organism evidence="6 7">
    <name type="scientific">Lodderomyces beijingensis</name>
    <dbReference type="NCBI Taxonomy" id="1775926"/>
    <lineage>
        <taxon>Eukaryota</taxon>
        <taxon>Fungi</taxon>
        <taxon>Dikarya</taxon>
        <taxon>Ascomycota</taxon>
        <taxon>Saccharomycotina</taxon>
        <taxon>Pichiomycetes</taxon>
        <taxon>Debaryomycetaceae</taxon>
        <taxon>Candida/Lodderomyces clade</taxon>
        <taxon>Lodderomyces</taxon>
    </lineage>
</organism>
<name>A0ABP0ZLI5_9ASCO</name>
<feature type="compositionally biased region" description="Basic and acidic residues" evidence="4">
    <location>
        <begin position="700"/>
        <end position="723"/>
    </location>
</feature>
<feature type="compositionally biased region" description="Polar residues" evidence="4">
    <location>
        <begin position="613"/>
        <end position="623"/>
    </location>
</feature>
<dbReference type="InterPro" id="IPR039462">
    <property type="entry name" value="Nup159/Nup146_N"/>
</dbReference>
<evidence type="ECO:0000313" key="7">
    <source>
        <dbReference type="Proteomes" id="UP001497383"/>
    </source>
</evidence>
<reference evidence="6 7" key="1">
    <citation type="submission" date="2024-03" db="EMBL/GenBank/DDBJ databases">
        <authorList>
            <person name="Brejova B."/>
        </authorList>
    </citation>
    <scope>NUCLEOTIDE SEQUENCE [LARGE SCALE GENOMIC DNA]</scope>
    <source>
        <strain evidence="6 7">CBS 14171</strain>
    </source>
</reference>
<feature type="compositionally biased region" description="Basic and acidic residues" evidence="4">
    <location>
        <begin position="828"/>
        <end position="842"/>
    </location>
</feature>
<feature type="domain" description="Nucleoporin Nup159/Nup146 N-terminal" evidence="5">
    <location>
        <begin position="141"/>
        <end position="362"/>
    </location>
</feature>
<dbReference type="RefSeq" id="XP_066830174.1">
    <property type="nucleotide sequence ID" value="XM_066973324.1"/>
</dbReference>
<dbReference type="GeneID" id="92208432"/>
<feature type="compositionally biased region" description="Low complexity" evidence="4">
    <location>
        <begin position="552"/>
        <end position="564"/>
    </location>
</feature>
<sequence length="1133" mass="122519">MSSIIEEEVSEDIGFKLDPTEHKLYDQLELSSPELEGKTLNLLAINNQLRVLATSNYKTLQFTSLDNFSDINRVPADFKITELYFIDSVLYILNDQTIQTLTISQIQNKDYAFKKIERKFQTILPLNRSQYLGLTEDSSLYHNEKQLATGVTAFAWKDHKPIYAVKDAPLKLMCTGNGIDNGINVEIEEPESIEGYEIVSIIPEGDYILLAYDQSDAEEFHDIKTFLLKQSEEEKKNDTYKAFIIDIAPAFGSAPRVPTFYTSAIKNWIQSNYFSIVTSSLSTDIGVLDLNSSLEEAQTIAPAEDSNRAQFPMSDEGEDISPLGMCISLNEVETKVDEPCLGVEEAVGVLPKLYCLLDNGALRSWWIFHKSGILENKLSLKNALEAFEKEEKTLQGYGVTNTTDSVEKKEEKEEEKIATKEAPTLEKNPFQTASNPFGSSTSDAFKFATKNDAPANAAPDFGGFGSSNIQTKPAAAFGSTSFGSNSQAKPAFGSTGFGSKTASTGGGFGQSGFGAGATSTAGGFGSSSFGSSGFGSSGFGSSGFGNTGFGGQQQQQKQDQGVSGKESSLSSGFAKFGNGKNTASFGSAQGQSIFDAKPNTTSPSPSSSPFANLESSKSGSLFATSSTKTNENKSSSPFANLGSSSTGVKADQPSIFASSTNKTSSPFANLDTTTTSTKAKAKTEPQSTFGGNLSPFSFEKPADAPKPRTESPFDFLKKDKAKVSDQAMTKATPIAESVESLRASSPAPKAVPKATAPAAFPENSPSAKSHDLQSQSLDKALGSKSSLEQEEKKNLSAPAVSAPAMDKKSKEKVENSQQKSTSVPPQKAIEKETVSKGDDAKANKTNGPTPTEEEEEEDDGNIAGKNSKEGNDKIDSSVQPLEFAVYDGINKTKDKPSKSIRDTIIDIVEDTEGNLQVLDKNMQSLARFVDAHGSPGQSWHTVSEVANLKYSQYNYAGKLSHLKEQLTKLEELKAAVQESQAGRIKLDQMFTQLVLLEKGALKNLSVLKNRPLEIKDELMQRKLREKLAKTRELEDKLLAVLMPVKARNSLNASTVANIGKVLYQLSEQIAEKKKSVDELVAKFDALQVEKANSDDENRVILGKTTPIKSAKLDLRRKLRQSGFTKSITLSKIA</sequence>
<keyword evidence="7" id="KW-1185">Reference proteome</keyword>
<dbReference type="Gene3D" id="2.130.10.10">
    <property type="entry name" value="YVTN repeat-like/Quinoprotein amine dehydrogenase"/>
    <property type="match status" value="1"/>
</dbReference>
<feature type="compositionally biased region" description="Low complexity" evidence="4">
    <location>
        <begin position="624"/>
        <end position="636"/>
    </location>
</feature>
<keyword evidence="2" id="KW-0813">Transport</keyword>
<feature type="compositionally biased region" description="Basic and acidic residues" evidence="4">
    <location>
        <begin position="405"/>
        <end position="419"/>
    </location>
</feature>
<dbReference type="EMBL" id="OZ022408">
    <property type="protein sequence ID" value="CAK9439012.1"/>
    <property type="molecule type" value="Genomic_DNA"/>
</dbReference>
<feature type="compositionally biased region" description="Acidic residues" evidence="4">
    <location>
        <begin position="851"/>
        <end position="860"/>
    </location>
</feature>
<dbReference type="Pfam" id="PF16755">
    <property type="entry name" value="Beta-prop_NUP159_NUP214"/>
    <property type="match status" value="1"/>
</dbReference>
<feature type="compositionally biased region" description="Polar residues" evidence="4">
    <location>
        <begin position="637"/>
        <end position="647"/>
    </location>
</feature>
<feature type="region of interest" description="Disordered" evidence="4">
    <location>
        <begin position="403"/>
        <end position="438"/>
    </location>
</feature>
<proteinExistence type="predicted"/>